<evidence type="ECO:0000313" key="1">
    <source>
        <dbReference type="EMBL" id="KAG0493628.1"/>
    </source>
</evidence>
<organism evidence="1 2">
    <name type="scientific">Vanilla planifolia</name>
    <name type="common">Vanilla</name>
    <dbReference type="NCBI Taxonomy" id="51239"/>
    <lineage>
        <taxon>Eukaryota</taxon>
        <taxon>Viridiplantae</taxon>
        <taxon>Streptophyta</taxon>
        <taxon>Embryophyta</taxon>
        <taxon>Tracheophyta</taxon>
        <taxon>Spermatophyta</taxon>
        <taxon>Magnoliopsida</taxon>
        <taxon>Liliopsida</taxon>
        <taxon>Asparagales</taxon>
        <taxon>Orchidaceae</taxon>
        <taxon>Vanilloideae</taxon>
        <taxon>Vanilleae</taxon>
        <taxon>Vanilla</taxon>
    </lineage>
</organism>
<dbReference type="EMBL" id="JADCNM010000002">
    <property type="protein sequence ID" value="KAG0493628.1"/>
    <property type="molecule type" value="Genomic_DNA"/>
</dbReference>
<evidence type="ECO:0000313" key="2">
    <source>
        <dbReference type="Proteomes" id="UP000639772"/>
    </source>
</evidence>
<sequence>MNDQESPFGFGSSAIQQFLNAFRDDEERPERLLKNRREAFGINSNNNRIDRRIGSLIWQLMEGRSQNRGELIGKGSVIAAVVGGGAPRGEHEVATLRLLLDLVVGITGGEVDT</sequence>
<reference evidence="1 2" key="1">
    <citation type="journal article" date="2020" name="Nat. Food">
        <title>A phased Vanilla planifolia genome enables genetic improvement of flavour and production.</title>
        <authorList>
            <person name="Hasing T."/>
            <person name="Tang H."/>
            <person name="Brym M."/>
            <person name="Khazi F."/>
            <person name="Huang T."/>
            <person name="Chambers A.H."/>
        </authorList>
    </citation>
    <scope>NUCLEOTIDE SEQUENCE [LARGE SCALE GENOMIC DNA]</scope>
    <source>
        <tissue evidence="1">Leaf</tissue>
    </source>
</reference>
<comment type="caution">
    <text evidence="1">The sequence shown here is derived from an EMBL/GenBank/DDBJ whole genome shotgun (WGS) entry which is preliminary data.</text>
</comment>
<name>A0A835VDT3_VANPL</name>
<gene>
    <name evidence="1" type="ORF">HPP92_004622</name>
</gene>
<protein>
    <submittedName>
        <fullName evidence="1">Uncharacterized protein</fullName>
    </submittedName>
</protein>
<dbReference type="AlphaFoldDB" id="A0A835VDT3"/>
<proteinExistence type="predicted"/>
<accession>A0A835VDT3</accession>
<dbReference type="Proteomes" id="UP000639772">
    <property type="component" value="Unassembled WGS sequence"/>
</dbReference>